<dbReference type="InterPro" id="IPR051531">
    <property type="entry name" value="N-acetyltransferase"/>
</dbReference>
<evidence type="ECO:0000313" key="3">
    <source>
        <dbReference type="Proteomes" id="UP001408356"/>
    </source>
</evidence>
<proteinExistence type="predicted"/>
<gene>
    <name evidence="2" type="ORF">SUNI508_02090</name>
</gene>
<organism evidence="2 3">
    <name type="scientific">Seiridium unicorne</name>
    <dbReference type="NCBI Taxonomy" id="138068"/>
    <lineage>
        <taxon>Eukaryota</taxon>
        <taxon>Fungi</taxon>
        <taxon>Dikarya</taxon>
        <taxon>Ascomycota</taxon>
        <taxon>Pezizomycotina</taxon>
        <taxon>Sordariomycetes</taxon>
        <taxon>Xylariomycetidae</taxon>
        <taxon>Amphisphaeriales</taxon>
        <taxon>Sporocadaceae</taxon>
        <taxon>Seiridium</taxon>
    </lineage>
</organism>
<protein>
    <submittedName>
        <fullName evidence="2">Gcn5-related n-acetyltransferase</fullName>
    </submittedName>
</protein>
<feature type="domain" description="N-acetyltransferase" evidence="1">
    <location>
        <begin position="17"/>
        <end position="201"/>
    </location>
</feature>
<dbReference type="PANTHER" id="PTHR43792:SF1">
    <property type="entry name" value="N-ACETYLTRANSFERASE DOMAIN-CONTAINING PROTEIN"/>
    <property type="match status" value="1"/>
</dbReference>
<name>A0ABR2UL23_9PEZI</name>
<keyword evidence="3" id="KW-1185">Reference proteome</keyword>
<dbReference type="InterPro" id="IPR016181">
    <property type="entry name" value="Acyl_CoA_acyltransferase"/>
</dbReference>
<sequence length="218" mass="24626">MAFSFPPEKYEITGPHLVIRHAIPQDAQALVDLMGKVENLPESATEAMTGLTIESMVERMGRWNKSASEGKNAFLAIVLRDTNEVVGYMGFNCFRSKAEFDGTEPERDLPLPGLEGRYLTDLGVSIDYRQRRRGYSTETICASIEFAFETLGCQVVRLETGLANEPWRGLMRYIGFGELEQKDKVSYGDHPIGWLYRVGREAWQKAKANLKANGRWPL</sequence>
<dbReference type="Proteomes" id="UP001408356">
    <property type="component" value="Unassembled WGS sequence"/>
</dbReference>
<reference evidence="2 3" key="1">
    <citation type="journal article" date="2024" name="J. Plant Pathol.">
        <title>Sequence and assembly of the genome of Seiridium unicorne, isolate CBS 538.82, causal agent of cypress canker disease.</title>
        <authorList>
            <person name="Scali E."/>
            <person name="Rocca G.D."/>
            <person name="Danti R."/>
            <person name="Garbelotto M."/>
            <person name="Barberini S."/>
            <person name="Baroncelli R."/>
            <person name="Emiliani G."/>
        </authorList>
    </citation>
    <scope>NUCLEOTIDE SEQUENCE [LARGE SCALE GENOMIC DNA]</scope>
    <source>
        <strain evidence="2 3">BM-138-508</strain>
    </source>
</reference>
<dbReference type="PANTHER" id="PTHR43792">
    <property type="entry name" value="GNAT FAMILY, PUTATIVE (AFU_ORTHOLOGUE AFUA_3G00765)-RELATED-RELATED"/>
    <property type="match status" value="1"/>
</dbReference>
<dbReference type="InterPro" id="IPR000182">
    <property type="entry name" value="GNAT_dom"/>
</dbReference>
<dbReference type="SUPFAM" id="SSF55729">
    <property type="entry name" value="Acyl-CoA N-acyltransferases (Nat)"/>
    <property type="match status" value="1"/>
</dbReference>
<dbReference type="Pfam" id="PF13302">
    <property type="entry name" value="Acetyltransf_3"/>
    <property type="match status" value="1"/>
</dbReference>
<evidence type="ECO:0000259" key="1">
    <source>
        <dbReference type="PROSITE" id="PS51186"/>
    </source>
</evidence>
<dbReference type="EMBL" id="JARVKF010000418">
    <property type="protein sequence ID" value="KAK9415242.1"/>
    <property type="molecule type" value="Genomic_DNA"/>
</dbReference>
<accession>A0ABR2UL23</accession>
<comment type="caution">
    <text evidence="2">The sequence shown here is derived from an EMBL/GenBank/DDBJ whole genome shotgun (WGS) entry which is preliminary data.</text>
</comment>
<dbReference type="Gene3D" id="3.40.630.30">
    <property type="match status" value="1"/>
</dbReference>
<evidence type="ECO:0000313" key="2">
    <source>
        <dbReference type="EMBL" id="KAK9415242.1"/>
    </source>
</evidence>
<dbReference type="PROSITE" id="PS51186">
    <property type="entry name" value="GNAT"/>
    <property type="match status" value="1"/>
</dbReference>